<evidence type="ECO:0000313" key="8">
    <source>
        <dbReference type="Proteomes" id="UP000624244"/>
    </source>
</evidence>
<reference evidence="7" key="1">
    <citation type="submission" date="2019-11" db="EMBL/GenBank/DDBJ databases">
        <title>Bipolaris sorokiniana Genome sequencing.</title>
        <authorList>
            <person name="Wang H."/>
        </authorList>
    </citation>
    <scope>NUCLEOTIDE SEQUENCE</scope>
</reference>
<keyword evidence="4" id="KW-0460">Magnesium</keyword>
<evidence type="ECO:0000256" key="2">
    <source>
        <dbReference type="ARBA" id="ARBA00022679"/>
    </source>
</evidence>
<dbReference type="AlphaFoldDB" id="A0A8H5ZAJ4"/>
<dbReference type="EC" id="2.5.1.29" evidence="1"/>
<dbReference type="InterPro" id="IPR008949">
    <property type="entry name" value="Isoprenoid_synthase_dom_sf"/>
</dbReference>
<proteinExistence type="inferred from homology"/>
<feature type="compositionally biased region" description="Low complexity" evidence="6">
    <location>
        <begin position="126"/>
        <end position="141"/>
    </location>
</feature>
<dbReference type="GO" id="GO:0046165">
    <property type="term" value="P:alcohol biosynthetic process"/>
    <property type="evidence" value="ECO:0007669"/>
    <property type="project" value="UniProtKB-ARBA"/>
</dbReference>
<dbReference type="PROSITE" id="PS00723">
    <property type="entry name" value="POLYPRENYL_SYNTHASE_1"/>
    <property type="match status" value="1"/>
</dbReference>
<evidence type="ECO:0000256" key="4">
    <source>
        <dbReference type="ARBA" id="ARBA00022842"/>
    </source>
</evidence>
<keyword evidence="3" id="KW-0479">Metal-binding</keyword>
<evidence type="ECO:0000256" key="1">
    <source>
        <dbReference type="ARBA" id="ARBA00012382"/>
    </source>
</evidence>
<accession>A0A8H5ZAJ4</accession>
<name>A0A8H5ZAJ4_COCSA</name>
<dbReference type="PANTHER" id="PTHR12001:SF72">
    <property type="entry name" value="THIJ_PFPI FAMILY PROTEIN (AFU_ORTHOLOGUE AFUA_3G01210)-RELATED"/>
    <property type="match status" value="1"/>
</dbReference>
<dbReference type="PANTHER" id="PTHR12001">
    <property type="entry name" value="GERANYLGERANYL PYROPHOSPHATE SYNTHASE"/>
    <property type="match status" value="1"/>
</dbReference>
<comment type="similarity">
    <text evidence="5">Belongs to the FPP/GGPP synthase family.</text>
</comment>
<comment type="caution">
    <text evidence="7">The sequence shown here is derived from an EMBL/GenBank/DDBJ whole genome shotgun (WGS) entry which is preliminary data.</text>
</comment>
<evidence type="ECO:0000256" key="6">
    <source>
        <dbReference type="SAM" id="MobiDB-lite"/>
    </source>
</evidence>
<protein>
    <recommendedName>
        <fullName evidence="1">geranylgeranyl diphosphate synthase</fullName>
        <ecNumber evidence="1">2.5.1.29</ecNumber>
    </recommendedName>
</protein>
<evidence type="ECO:0000256" key="5">
    <source>
        <dbReference type="RuleBase" id="RU004466"/>
    </source>
</evidence>
<keyword evidence="2 5" id="KW-0808">Transferase</keyword>
<gene>
    <name evidence="7" type="ORF">GGP41_004750</name>
</gene>
<dbReference type="EMBL" id="WNKQ01000015">
    <property type="protein sequence ID" value="KAF5846758.1"/>
    <property type="molecule type" value="Genomic_DNA"/>
</dbReference>
<dbReference type="GO" id="GO:0046872">
    <property type="term" value="F:metal ion binding"/>
    <property type="evidence" value="ECO:0007669"/>
    <property type="project" value="UniProtKB-KW"/>
</dbReference>
<sequence>MQWNDVDVDVAKKMILDVTWQNEDKFLNNCAHYRRENEKMSQKLSRHLGNVVWSLNSPRYHPEPRYDPNAGLEDELTARSMPEALGINYEARFIHQPSIINPHLRIASSQKSSSETFLRTSDETGSIADSSDSRSSLDSVSSSSEIEQMVVVHSPKTVSHIKSIDNRLHSALLILDDVEDGSTLRRGDPAAHPVFGVAQTINSGCYELVRAVEEARQLGPDAIEIVLEGLDELHVGQSYDLYWKQNNLCPSDNEYLEVVKKKTGGLLRLLTKEPDKHIIADVEDLVSLIGIQYQIRDYKNLGSKDYTEKKRFCQDLDEGKFSFPLMHASNVQSEITQLLCELLQRRSDAGHLSYEQKKLILKQLDRTGSEVYKGVKKIEGAMKIENWVLRALLQ</sequence>
<dbReference type="Gene3D" id="1.10.600.10">
    <property type="entry name" value="Farnesyl Diphosphate Synthase"/>
    <property type="match status" value="2"/>
</dbReference>
<evidence type="ECO:0000313" key="7">
    <source>
        <dbReference type="EMBL" id="KAF5846758.1"/>
    </source>
</evidence>
<organism evidence="7 8">
    <name type="scientific">Cochliobolus sativus</name>
    <name type="common">Common root rot and spot blotch fungus</name>
    <name type="synonym">Bipolaris sorokiniana</name>
    <dbReference type="NCBI Taxonomy" id="45130"/>
    <lineage>
        <taxon>Eukaryota</taxon>
        <taxon>Fungi</taxon>
        <taxon>Dikarya</taxon>
        <taxon>Ascomycota</taxon>
        <taxon>Pezizomycotina</taxon>
        <taxon>Dothideomycetes</taxon>
        <taxon>Pleosporomycetidae</taxon>
        <taxon>Pleosporales</taxon>
        <taxon>Pleosporineae</taxon>
        <taxon>Pleosporaceae</taxon>
        <taxon>Bipolaris</taxon>
    </lineage>
</organism>
<evidence type="ECO:0000256" key="3">
    <source>
        <dbReference type="ARBA" id="ARBA00022723"/>
    </source>
</evidence>
<dbReference type="SUPFAM" id="SSF48576">
    <property type="entry name" value="Terpenoid synthases"/>
    <property type="match status" value="2"/>
</dbReference>
<dbReference type="GO" id="GO:0004311">
    <property type="term" value="F:geranylgeranyl diphosphate synthase activity"/>
    <property type="evidence" value="ECO:0007669"/>
    <property type="project" value="UniProtKB-EC"/>
</dbReference>
<dbReference type="GO" id="GO:0008299">
    <property type="term" value="P:isoprenoid biosynthetic process"/>
    <property type="evidence" value="ECO:0007669"/>
    <property type="project" value="InterPro"/>
</dbReference>
<feature type="region of interest" description="Disordered" evidence="6">
    <location>
        <begin position="111"/>
        <end position="141"/>
    </location>
</feature>
<dbReference type="InterPro" id="IPR000092">
    <property type="entry name" value="Polyprenyl_synt"/>
</dbReference>
<dbReference type="GO" id="GO:0043386">
    <property type="term" value="P:mycotoxin biosynthetic process"/>
    <property type="evidence" value="ECO:0007669"/>
    <property type="project" value="UniProtKB-ARBA"/>
</dbReference>
<dbReference type="Proteomes" id="UP000624244">
    <property type="component" value="Unassembled WGS sequence"/>
</dbReference>
<dbReference type="Pfam" id="PF00348">
    <property type="entry name" value="polyprenyl_synt"/>
    <property type="match status" value="1"/>
</dbReference>
<dbReference type="InterPro" id="IPR033749">
    <property type="entry name" value="Polyprenyl_synt_CS"/>
</dbReference>